<dbReference type="SUPFAM" id="SSF51735">
    <property type="entry name" value="NAD(P)-binding Rossmann-fold domains"/>
    <property type="match status" value="1"/>
</dbReference>
<comment type="similarity">
    <text evidence="1">Belongs to the NAD(P)-dependent epimerase/dehydratase family.</text>
</comment>
<proteinExistence type="inferred from homology"/>
<dbReference type="EMBL" id="DXEU01000102">
    <property type="protein sequence ID" value="HIX52312.1"/>
    <property type="molecule type" value="Genomic_DNA"/>
</dbReference>
<evidence type="ECO:0000313" key="4">
    <source>
        <dbReference type="Proteomes" id="UP000886780"/>
    </source>
</evidence>
<dbReference type="AlphaFoldDB" id="A0A9D2AW17"/>
<dbReference type="Pfam" id="PF01370">
    <property type="entry name" value="Epimerase"/>
    <property type="match status" value="1"/>
</dbReference>
<accession>A0A9D2AW17</accession>
<dbReference type="Proteomes" id="UP000886780">
    <property type="component" value="Unassembled WGS sequence"/>
</dbReference>
<dbReference type="InterPro" id="IPR036291">
    <property type="entry name" value="NAD(P)-bd_dom_sf"/>
</dbReference>
<sequence length="328" mass="35700">MEIVITGGTSFIGLAVTEELLKGGNRVWTAVRPGSPNRGRLPEHENLIPVEAGLSDMNRLPELLEEAGWGKPSALKAGSLPAGGQDGPVFLHMAWDGVGSAGRSDRLVQEENIRCSLEAVKAAARLGCCRFLFSGSQAEYGICRERTGEDHPCAPVSEYGKAKLEFGRQAKELCRRLGMDYVHTRIFSVYGPGDHPWSLVSSCLRTFSQGGHMELGECTQHWNFLYIEDMARAMAALLGAPGLTAGVYNIAGEDTRVLREFVEQMHRICGGRGTYQYGRRPSNAEGPASLLPDVGKLERAVGWRPEVTFEEGIRRTLAAAEGQAGERI</sequence>
<name>A0A9D2AW17_9FIRM</name>
<reference evidence="3" key="2">
    <citation type="submission" date="2021-04" db="EMBL/GenBank/DDBJ databases">
        <authorList>
            <person name="Gilroy R."/>
        </authorList>
    </citation>
    <scope>NUCLEOTIDE SEQUENCE</scope>
    <source>
        <strain evidence="3">ChiGjej4B4-12881</strain>
    </source>
</reference>
<gene>
    <name evidence="3" type="ORF">IAA28_05865</name>
</gene>
<evidence type="ECO:0000256" key="1">
    <source>
        <dbReference type="ARBA" id="ARBA00007637"/>
    </source>
</evidence>
<dbReference type="Gene3D" id="3.40.50.720">
    <property type="entry name" value="NAD(P)-binding Rossmann-like Domain"/>
    <property type="match status" value="1"/>
</dbReference>
<feature type="domain" description="NAD-dependent epimerase/dehydratase" evidence="2">
    <location>
        <begin position="97"/>
        <end position="251"/>
    </location>
</feature>
<reference evidence="3" key="1">
    <citation type="journal article" date="2021" name="PeerJ">
        <title>Extensive microbial diversity within the chicken gut microbiome revealed by metagenomics and culture.</title>
        <authorList>
            <person name="Gilroy R."/>
            <person name="Ravi A."/>
            <person name="Getino M."/>
            <person name="Pursley I."/>
            <person name="Horton D.L."/>
            <person name="Alikhan N.F."/>
            <person name="Baker D."/>
            <person name="Gharbi K."/>
            <person name="Hall N."/>
            <person name="Watson M."/>
            <person name="Adriaenssens E.M."/>
            <person name="Foster-Nyarko E."/>
            <person name="Jarju S."/>
            <person name="Secka A."/>
            <person name="Antonio M."/>
            <person name="Oren A."/>
            <person name="Chaudhuri R.R."/>
            <person name="La Ragione R."/>
            <person name="Hildebrand F."/>
            <person name="Pallen M.J."/>
        </authorList>
    </citation>
    <scope>NUCLEOTIDE SEQUENCE</scope>
    <source>
        <strain evidence="3">ChiGjej4B4-12881</strain>
    </source>
</reference>
<evidence type="ECO:0000259" key="2">
    <source>
        <dbReference type="Pfam" id="PF01370"/>
    </source>
</evidence>
<organism evidence="3 4">
    <name type="scientific">Candidatus Lachnoclostridium stercoripullorum</name>
    <dbReference type="NCBI Taxonomy" id="2838635"/>
    <lineage>
        <taxon>Bacteria</taxon>
        <taxon>Bacillati</taxon>
        <taxon>Bacillota</taxon>
        <taxon>Clostridia</taxon>
        <taxon>Lachnospirales</taxon>
        <taxon>Lachnospiraceae</taxon>
    </lineage>
</organism>
<evidence type="ECO:0000313" key="3">
    <source>
        <dbReference type="EMBL" id="HIX52312.1"/>
    </source>
</evidence>
<dbReference type="PANTHER" id="PTHR43000">
    <property type="entry name" value="DTDP-D-GLUCOSE 4,6-DEHYDRATASE-RELATED"/>
    <property type="match status" value="1"/>
</dbReference>
<dbReference type="InterPro" id="IPR001509">
    <property type="entry name" value="Epimerase_deHydtase"/>
</dbReference>
<protein>
    <submittedName>
        <fullName evidence="3">NAD(P)-dependent oxidoreductase</fullName>
    </submittedName>
</protein>
<comment type="caution">
    <text evidence="3">The sequence shown here is derived from an EMBL/GenBank/DDBJ whole genome shotgun (WGS) entry which is preliminary data.</text>
</comment>